<dbReference type="Gene3D" id="3.40.50.720">
    <property type="entry name" value="NAD(P)-binding Rossmann-like Domain"/>
    <property type="match status" value="1"/>
</dbReference>
<evidence type="ECO:0000313" key="5">
    <source>
        <dbReference type="EMBL" id="KAH0958998.1"/>
    </source>
</evidence>
<evidence type="ECO:0000259" key="4">
    <source>
        <dbReference type="SMART" id="SM00822"/>
    </source>
</evidence>
<protein>
    <submittedName>
        <fullName evidence="5">Short chain dehydrogenase domain-containing protein</fullName>
    </submittedName>
</protein>
<dbReference type="EMBL" id="JAIZPD010000014">
    <property type="protein sequence ID" value="KAH0958998.1"/>
    <property type="molecule type" value="Genomic_DNA"/>
</dbReference>
<dbReference type="InterPro" id="IPR020904">
    <property type="entry name" value="Sc_DH/Rdtase_CS"/>
</dbReference>
<reference evidence="5" key="1">
    <citation type="submission" date="2021-09" db="EMBL/GenBank/DDBJ databases">
        <title>A high-quality genome of the endoparasitic fungus Hirsutella rhossiliensis with a comparison of Hirsutella genomes reveals transposable elements contributing to genome size variation.</title>
        <authorList>
            <person name="Lin R."/>
            <person name="Jiao Y."/>
            <person name="Sun X."/>
            <person name="Ling J."/>
            <person name="Xie B."/>
            <person name="Cheng X."/>
        </authorList>
    </citation>
    <scope>NUCLEOTIDE SEQUENCE</scope>
    <source>
        <strain evidence="5">HR02</strain>
    </source>
</reference>
<accession>A0A9P8SDQ5</accession>
<dbReference type="InterPro" id="IPR002347">
    <property type="entry name" value="SDR_fam"/>
</dbReference>
<dbReference type="InterPro" id="IPR057326">
    <property type="entry name" value="KR_dom"/>
</dbReference>
<dbReference type="PROSITE" id="PS00061">
    <property type="entry name" value="ADH_SHORT"/>
    <property type="match status" value="1"/>
</dbReference>
<sequence length="316" mass="34791">MAFTNSTKGGFSFTKVVHHTPYPAISPSRPELSQVGKTVLITGGSSGIGLAAARAFAQARAERVIIVGRRVELLDRAVSQLKTDNPKVQIRGQVCDVGDAGSVERLWTMLEKEGVFVDVVVLSAARFAGLNPIATSGLDVIWDDYTTNVRGHVDFAQRLYKQPNPTRRGTALVNVSTKAIYDYSSDGLANLIPLYSASKSAAAMLLQMLAKDVDPDEMQVVSFHPGGVFTEAVSSYGFYEDDFDWDDANMPGQFAVWAASPEARFLHGRFVWAGWDVQELQQGPLRKRIEEDQYFLKVGIAGLREWERARVLSEET</sequence>
<evidence type="ECO:0000256" key="3">
    <source>
        <dbReference type="ARBA" id="ARBA00023002"/>
    </source>
</evidence>
<dbReference type="SMART" id="SM00822">
    <property type="entry name" value="PKS_KR"/>
    <property type="match status" value="1"/>
</dbReference>
<dbReference type="SUPFAM" id="SSF51735">
    <property type="entry name" value="NAD(P)-binding Rossmann-fold domains"/>
    <property type="match status" value="1"/>
</dbReference>
<organism evidence="5 6">
    <name type="scientific">Hirsutella rhossiliensis</name>
    <dbReference type="NCBI Taxonomy" id="111463"/>
    <lineage>
        <taxon>Eukaryota</taxon>
        <taxon>Fungi</taxon>
        <taxon>Dikarya</taxon>
        <taxon>Ascomycota</taxon>
        <taxon>Pezizomycotina</taxon>
        <taxon>Sordariomycetes</taxon>
        <taxon>Hypocreomycetidae</taxon>
        <taxon>Hypocreales</taxon>
        <taxon>Ophiocordycipitaceae</taxon>
        <taxon>Hirsutella</taxon>
    </lineage>
</organism>
<keyword evidence="2" id="KW-0521">NADP</keyword>
<dbReference type="AlphaFoldDB" id="A0A9P8SDQ5"/>
<dbReference type="CDD" id="cd05233">
    <property type="entry name" value="SDR_c"/>
    <property type="match status" value="1"/>
</dbReference>
<keyword evidence="6" id="KW-1185">Reference proteome</keyword>
<evidence type="ECO:0000313" key="6">
    <source>
        <dbReference type="Proteomes" id="UP000824596"/>
    </source>
</evidence>
<dbReference type="GO" id="GO:0016491">
    <property type="term" value="F:oxidoreductase activity"/>
    <property type="evidence" value="ECO:0007669"/>
    <property type="project" value="UniProtKB-KW"/>
</dbReference>
<name>A0A9P8SDQ5_9HYPO</name>
<dbReference type="PANTHER" id="PTHR42901">
    <property type="entry name" value="ALCOHOL DEHYDROGENASE"/>
    <property type="match status" value="1"/>
</dbReference>
<dbReference type="PANTHER" id="PTHR42901:SF1">
    <property type="entry name" value="ALCOHOL DEHYDROGENASE"/>
    <property type="match status" value="1"/>
</dbReference>
<dbReference type="Pfam" id="PF00106">
    <property type="entry name" value="adh_short"/>
    <property type="match status" value="1"/>
</dbReference>
<gene>
    <name evidence="5" type="ORF">HRG_10043</name>
</gene>
<dbReference type="RefSeq" id="XP_044716511.1">
    <property type="nucleotide sequence ID" value="XM_044868514.1"/>
</dbReference>
<dbReference type="GeneID" id="68359172"/>
<comment type="caution">
    <text evidence="5">The sequence shown here is derived from an EMBL/GenBank/DDBJ whole genome shotgun (WGS) entry which is preliminary data.</text>
</comment>
<feature type="domain" description="Ketoreductase" evidence="4">
    <location>
        <begin position="37"/>
        <end position="183"/>
    </location>
</feature>
<dbReference type="Proteomes" id="UP000824596">
    <property type="component" value="Unassembled WGS sequence"/>
</dbReference>
<comment type="similarity">
    <text evidence="1">Belongs to the short-chain dehydrogenases/reductases (SDR) family.</text>
</comment>
<dbReference type="PRINTS" id="PR00081">
    <property type="entry name" value="GDHRDH"/>
</dbReference>
<evidence type="ECO:0000256" key="2">
    <source>
        <dbReference type="ARBA" id="ARBA00022857"/>
    </source>
</evidence>
<keyword evidence="3" id="KW-0560">Oxidoreductase</keyword>
<dbReference type="InterPro" id="IPR036291">
    <property type="entry name" value="NAD(P)-bd_dom_sf"/>
</dbReference>
<evidence type="ECO:0000256" key="1">
    <source>
        <dbReference type="ARBA" id="ARBA00006484"/>
    </source>
</evidence>
<dbReference type="OrthoDB" id="1933717at2759"/>
<proteinExistence type="inferred from homology"/>